<feature type="region of interest" description="Disordered" evidence="1">
    <location>
        <begin position="181"/>
        <end position="214"/>
    </location>
</feature>
<feature type="compositionally biased region" description="Polar residues" evidence="1">
    <location>
        <begin position="102"/>
        <end position="111"/>
    </location>
</feature>
<keyword evidence="3" id="KW-1185">Reference proteome</keyword>
<dbReference type="RefSeq" id="XP_040679883.1">
    <property type="nucleotide sequence ID" value="XM_040822078.1"/>
</dbReference>
<reference evidence="2 3" key="1">
    <citation type="journal article" date="2014" name="Proc. Natl. Acad. Sci. U.S.A.">
        <title>Trajectory and genomic determinants of fungal-pathogen speciation and host adaptation.</title>
        <authorList>
            <person name="Hu X."/>
            <person name="Xiao G."/>
            <person name="Zheng P."/>
            <person name="Shang Y."/>
            <person name="Su Y."/>
            <person name="Zhang X."/>
            <person name="Liu X."/>
            <person name="Zhan S."/>
            <person name="St Leger R.J."/>
            <person name="Wang C."/>
        </authorList>
    </citation>
    <scope>NUCLEOTIDE SEQUENCE [LARGE SCALE GENOMIC DNA]</scope>
    <source>
        <strain evidence="2 3">ARSEF 1941</strain>
    </source>
</reference>
<sequence length="433" mass="47634">MDGLALVLVPVACAGPWRDEPAPTGSWLKLEASWGVEQSLFVDCDGTEVVVGRDSGEAPSDGRRLFALRRACCDASSAARRDAVRRDDGACDACAEHVRRQSPTSGCVDSTNKTRRLHRRQDTAPSASRLVASSSSATTTAAALEGRDASAVRVRCQFRSRLRPRGRQTLGLPVKWLTMTASRPGDGRDARTARELTGDGCSSSRNRTTMARPSWPSAACIKMPASARGLRNPSLSSPPYLPTARVHLSLRKRLSSPTLENSAPRRARFPQSRTARLVYHLRAGLPAPEYHQACTTDRCSTATTKMPQGVATIGTCSFCKDDWKMESLTGRAPDYVCDRCFKEAQRPLIPESKEERDERRGRAADFEEKRQKALEEFRGVDAAVDEAAKETAISDDKLDGVRDDMKKLQDLMASARPWKIRRLYVPPPRPPTP</sequence>
<protein>
    <submittedName>
        <fullName evidence="2">Uncharacterized protein</fullName>
    </submittedName>
</protein>
<dbReference type="GeneID" id="63737734"/>
<accession>A0A0B2WZH6</accession>
<gene>
    <name evidence="2" type="ORF">MAM_03279</name>
</gene>
<feature type="compositionally biased region" description="Low complexity" evidence="1">
    <location>
        <begin position="124"/>
        <end position="137"/>
    </location>
</feature>
<evidence type="ECO:0000313" key="3">
    <source>
        <dbReference type="Proteomes" id="UP000030816"/>
    </source>
</evidence>
<feature type="compositionally biased region" description="Polar residues" evidence="1">
    <location>
        <begin position="200"/>
        <end position="211"/>
    </location>
</feature>
<evidence type="ECO:0000256" key="1">
    <source>
        <dbReference type="SAM" id="MobiDB-lite"/>
    </source>
</evidence>
<dbReference type="Proteomes" id="UP000030816">
    <property type="component" value="Unassembled WGS sequence"/>
</dbReference>
<feature type="region of interest" description="Disordered" evidence="1">
    <location>
        <begin position="102"/>
        <end position="137"/>
    </location>
</feature>
<feature type="compositionally biased region" description="Basic and acidic residues" evidence="1">
    <location>
        <begin position="185"/>
        <end position="197"/>
    </location>
</feature>
<dbReference type="EMBL" id="AZHE01000006">
    <property type="protein sequence ID" value="KHN98817.1"/>
    <property type="molecule type" value="Genomic_DNA"/>
</dbReference>
<comment type="caution">
    <text evidence="2">The sequence shown here is derived from an EMBL/GenBank/DDBJ whole genome shotgun (WGS) entry which is preliminary data.</text>
</comment>
<organism evidence="2 3">
    <name type="scientific">Metarhizium album (strain ARSEF 1941)</name>
    <dbReference type="NCBI Taxonomy" id="1081103"/>
    <lineage>
        <taxon>Eukaryota</taxon>
        <taxon>Fungi</taxon>
        <taxon>Dikarya</taxon>
        <taxon>Ascomycota</taxon>
        <taxon>Pezizomycotina</taxon>
        <taxon>Sordariomycetes</taxon>
        <taxon>Hypocreomycetidae</taxon>
        <taxon>Hypocreales</taxon>
        <taxon>Clavicipitaceae</taxon>
        <taxon>Metarhizium</taxon>
    </lineage>
</organism>
<proteinExistence type="predicted"/>
<dbReference type="AlphaFoldDB" id="A0A0B2WZH6"/>
<evidence type="ECO:0000313" key="2">
    <source>
        <dbReference type="EMBL" id="KHN98817.1"/>
    </source>
</evidence>
<name>A0A0B2WZH6_METAS</name>
<dbReference type="HOGENOM" id="CLU_633233_0_0_1"/>